<evidence type="ECO:0000256" key="2">
    <source>
        <dbReference type="ARBA" id="ARBA00022692"/>
    </source>
</evidence>
<dbReference type="InterPro" id="IPR047130">
    <property type="entry name" value="7TM_GPCR_Srsx_nematod"/>
</dbReference>
<keyword evidence="2 5" id="KW-0812">Transmembrane</keyword>
<dbReference type="PANTHER" id="PTHR23360:SF5">
    <property type="entry name" value="G-PROTEIN COUPLED RECEPTORS FAMILY 1 PROFILE DOMAIN-CONTAINING PROTEIN"/>
    <property type="match status" value="1"/>
</dbReference>
<accession>A0ABD2K2C9</accession>
<feature type="transmembrane region" description="Helical" evidence="5">
    <location>
        <begin position="143"/>
        <end position="169"/>
    </location>
</feature>
<dbReference type="EMBL" id="JBICBT010000850">
    <property type="protein sequence ID" value="KAL3096848.1"/>
    <property type="molecule type" value="Genomic_DNA"/>
</dbReference>
<feature type="transmembrane region" description="Helical" evidence="5">
    <location>
        <begin position="21"/>
        <end position="49"/>
    </location>
</feature>
<protein>
    <recommendedName>
        <fullName evidence="8">G_PROTEIN_RECEP_F1_2 domain-containing protein</fullName>
    </recommendedName>
</protein>
<dbReference type="Gene3D" id="1.20.1070.10">
    <property type="entry name" value="Rhodopsin 7-helix transmembrane proteins"/>
    <property type="match status" value="1"/>
</dbReference>
<evidence type="ECO:0000313" key="7">
    <source>
        <dbReference type="Proteomes" id="UP001620626"/>
    </source>
</evidence>
<comment type="subcellular location">
    <subcellularLocation>
        <location evidence="1">Membrane</location>
    </subcellularLocation>
</comment>
<gene>
    <name evidence="6" type="ORF">niasHT_029136</name>
</gene>
<dbReference type="SMART" id="SM01381">
    <property type="entry name" value="7TM_GPCR_Srsx"/>
    <property type="match status" value="1"/>
</dbReference>
<dbReference type="GO" id="GO:0016020">
    <property type="term" value="C:membrane"/>
    <property type="evidence" value="ECO:0007669"/>
    <property type="project" value="UniProtKB-SubCell"/>
</dbReference>
<keyword evidence="7" id="KW-1185">Reference proteome</keyword>
<dbReference type="AlphaFoldDB" id="A0ABD2K2C9"/>
<proteinExistence type="predicted"/>
<comment type="caution">
    <text evidence="6">The sequence shown here is derived from an EMBL/GenBank/DDBJ whole genome shotgun (WGS) entry which is preliminary data.</text>
</comment>
<sequence length="251" mass="28594">MILSNATLVFVTLKTKNLNSICYWLIGANSACIAIYSFTYFVQFGIVFFSPSGIPLWQCCLLVSVPLFFLCCQCVLFPLIALDRLIGTIFPLKQMGTRYKRRYMLFAFFASTLFGSFIIASAFNKSLINFSENLVLCMTSDPAPPYFANCSWMLNICSVVLYLALWFRVKMMTSSDSGEMRANETINRKVLFSLMTIFLVETFGWVSNWSLRLLLIQFGATESTKWFVMSYAGYVMQFSLALNAPILYALR</sequence>
<dbReference type="InterPro" id="IPR000276">
    <property type="entry name" value="GPCR_Rhodpsn"/>
</dbReference>
<evidence type="ECO:0000313" key="6">
    <source>
        <dbReference type="EMBL" id="KAL3096848.1"/>
    </source>
</evidence>
<dbReference type="Proteomes" id="UP001620626">
    <property type="component" value="Unassembled WGS sequence"/>
</dbReference>
<name>A0ABD2K2C9_9BILA</name>
<reference evidence="6 7" key="1">
    <citation type="submission" date="2024-10" db="EMBL/GenBank/DDBJ databases">
        <authorList>
            <person name="Kim D."/>
        </authorList>
    </citation>
    <scope>NUCLEOTIDE SEQUENCE [LARGE SCALE GENOMIC DNA]</scope>
    <source>
        <strain evidence="6">BH-2024</strain>
    </source>
</reference>
<organism evidence="6 7">
    <name type="scientific">Heterodera trifolii</name>
    <dbReference type="NCBI Taxonomy" id="157864"/>
    <lineage>
        <taxon>Eukaryota</taxon>
        <taxon>Metazoa</taxon>
        <taxon>Ecdysozoa</taxon>
        <taxon>Nematoda</taxon>
        <taxon>Chromadorea</taxon>
        <taxon>Rhabditida</taxon>
        <taxon>Tylenchina</taxon>
        <taxon>Tylenchomorpha</taxon>
        <taxon>Tylenchoidea</taxon>
        <taxon>Heteroderidae</taxon>
        <taxon>Heteroderinae</taxon>
        <taxon>Heterodera</taxon>
    </lineage>
</organism>
<feature type="transmembrane region" description="Helical" evidence="5">
    <location>
        <begin position="190"/>
        <end position="211"/>
    </location>
</feature>
<feature type="transmembrane region" description="Helical" evidence="5">
    <location>
        <begin position="55"/>
        <end position="82"/>
    </location>
</feature>
<evidence type="ECO:0000256" key="5">
    <source>
        <dbReference type="SAM" id="Phobius"/>
    </source>
</evidence>
<dbReference type="InterPro" id="IPR019424">
    <property type="entry name" value="7TM_GPCR_Srsx"/>
</dbReference>
<keyword evidence="3 5" id="KW-1133">Transmembrane helix</keyword>
<dbReference type="SUPFAM" id="SSF81321">
    <property type="entry name" value="Family A G protein-coupled receptor-like"/>
    <property type="match status" value="1"/>
</dbReference>
<keyword evidence="4 5" id="KW-0472">Membrane</keyword>
<feature type="transmembrane region" description="Helical" evidence="5">
    <location>
        <begin position="103"/>
        <end position="123"/>
    </location>
</feature>
<evidence type="ECO:0000256" key="3">
    <source>
        <dbReference type="ARBA" id="ARBA00022989"/>
    </source>
</evidence>
<evidence type="ECO:0008006" key="8">
    <source>
        <dbReference type="Google" id="ProtNLM"/>
    </source>
</evidence>
<evidence type="ECO:0000256" key="1">
    <source>
        <dbReference type="ARBA" id="ARBA00004370"/>
    </source>
</evidence>
<feature type="transmembrane region" description="Helical" evidence="5">
    <location>
        <begin position="231"/>
        <end position="250"/>
    </location>
</feature>
<evidence type="ECO:0000256" key="4">
    <source>
        <dbReference type="ARBA" id="ARBA00023136"/>
    </source>
</evidence>
<dbReference type="Pfam" id="PF10320">
    <property type="entry name" value="7TM_GPCR_Srsx"/>
    <property type="match status" value="1"/>
</dbReference>
<dbReference type="PANTHER" id="PTHR23360">
    <property type="entry name" value="G-PROTEIN COUPLED RECEPTORS FAMILY 1 PROFILE DOMAIN-CONTAINING PROTEIN-RELATED"/>
    <property type="match status" value="1"/>
</dbReference>